<keyword evidence="2" id="KW-1185">Reference proteome</keyword>
<sequence>MEETIARINALRPKYVFLTAKSGAGKTFFSNRLAGYKVLELDEVVKKLGREFGMQEPEAFQVYKNTLPEPFMAAFVERIHQFFMQNSDSPVVIEGAIADTDLVRRVFSGTYAEFMFVYLYPVDVDRYVMRMMKRLKKDKENNTRSLAIWTQVTSEIEQAAYDSIEMKQFMERMAHWSMDKSALRYAYFEKNGLDMVRVDV</sequence>
<dbReference type="InterPro" id="IPR027417">
    <property type="entry name" value="P-loop_NTPase"/>
</dbReference>
<evidence type="ECO:0000313" key="2">
    <source>
        <dbReference type="Proteomes" id="UP001632037"/>
    </source>
</evidence>
<gene>
    <name evidence="1" type="ORF">V7S43_001411</name>
</gene>
<organism evidence="1 2">
    <name type="scientific">Phytophthora oleae</name>
    <dbReference type="NCBI Taxonomy" id="2107226"/>
    <lineage>
        <taxon>Eukaryota</taxon>
        <taxon>Sar</taxon>
        <taxon>Stramenopiles</taxon>
        <taxon>Oomycota</taxon>
        <taxon>Peronosporomycetes</taxon>
        <taxon>Peronosporales</taxon>
        <taxon>Peronosporaceae</taxon>
        <taxon>Phytophthora</taxon>
    </lineage>
</organism>
<dbReference type="EMBL" id="JBIMZQ010000002">
    <property type="protein sequence ID" value="KAL3673714.1"/>
    <property type="molecule type" value="Genomic_DNA"/>
</dbReference>
<name>A0ABD3G998_9STRA</name>
<evidence type="ECO:0000313" key="1">
    <source>
        <dbReference type="EMBL" id="KAL3673714.1"/>
    </source>
</evidence>
<protein>
    <recommendedName>
        <fullName evidence="3">Zeta toxin domain-containing protein</fullName>
    </recommendedName>
</protein>
<dbReference type="SUPFAM" id="SSF52540">
    <property type="entry name" value="P-loop containing nucleoside triphosphate hydrolases"/>
    <property type="match status" value="1"/>
</dbReference>
<evidence type="ECO:0008006" key="3">
    <source>
        <dbReference type="Google" id="ProtNLM"/>
    </source>
</evidence>
<comment type="caution">
    <text evidence="1">The sequence shown here is derived from an EMBL/GenBank/DDBJ whole genome shotgun (WGS) entry which is preliminary data.</text>
</comment>
<dbReference type="Gene3D" id="3.40.50.300">
    <property type="entry name" value="P-loop containing nucleotide triphosphate hydrolases"/>
    <property type="match status" value="1"/>
</dbReference>
<dbReference type="Proteomes" id="UP001632037">
    <property type="component" value="Unassembled WGS sequence"/>
</dbReference>
<accession>A0ABD3G998</accession>
<dbReference type="AlphaFoldDB" id="A0ABD3G998"/>
<proteinExistence type="predicted"/>
<reference evidence="1 2" key="1">
    <citation type="submission" date="2024-09" db="EMBL/GenBank/DDBJ databases">
        <title>Genome sequencing and assembly of Phytophthora oleae, isolate VK10A, causative agent of rot of olive drupes.</title>
        <authorList>
            <person name="Conti Taguali S."/>
            <person name="Riolo M."/>
            <person name="La Spada F."/>
            <person name="Cacciola S.O."/>
            <person name="Dionisio G."/>
        </authorList>
    </citation>
    <scope>NUCLEOTIDE SEQUENCE [LARGE SCALE GENOMIC DNA]</scope>
    <source>
        <strain evidence="1 2">VK10A</strain>
    </source>
</reference>